<proteinExistence type="predicted"/>
<evidence type="ECO:0000313" key="1">
    <source>
        <dbReference type="EMBL" id="KAK2870818.1"/>
    </source>
</evidence>
<protein>
    <submittedName>
        <fullName evidence="1">Uncharacterized protein</fullName>
    </submittedName>
</protein>
<evidence type="ECO:0000313" key="2">
    <source>
        <dbReference type="Proteomes" id="UP001187343"/>
    </source>
</evidence>
<gene>
    <name evidence="1" type="ORF">Q8A67_023345</name>
</gene>
<dbReference type="EMBL" id="JAUYZG010000023">
    <property type="protein sequence ID" value="KAK2870818.1"/>
    <property type="molecule type" value="Genomic_DNA"/>
</dbReference>
<name>A0AA88TE80_9TELE</name>
<comment type="caution">
    <text evidence="1">The sequence shown here is derived from an EMBL/GenBank/DDBJ whole genome shotgun (WGS) entry which is preliminary data.</text>
</comment>
<dbReference type="Proteomes" id="UP001187343">
    <property type="component" value="Unassembled WGS sequence"/>
</dbReference>
<sequence length="98" mass="10974">MFWTDFVIVRLHQSHSWKILSPLHLTYCDLSGAQTSKYESRADCDAAGAVRSGLRREAFIREARAASNIHNDPNAKTIHRLQEVEETDIITSSCGGKS</sequence>
<dbReference type="AlphaFoldDB" id="A0AA88TE80"/>
<organism evidence="1 2">
    <name type="scientific">Cirrhinus molitorella</name>
    <name type="common">mud carp</name>
    <dbReference type="NCBI Taxonomy" id="172907"/>
    <lineage>
        <taxon>Eukaryota</taxon>
        <taxon>Metazoa</taxon>
        <taxon>Chordata</taxon>
        <taxon>Craniata</taxon>
        <taxon>Vertebrata</taxon>
        <taxon>Euteleostomi</taxon>
        <taxon>Actinopterygii</taxon>
        <taxon>Neopterygii</taxon>
        <taxon>Teleostei</taxon>
        <taxon>Ostariophysi</taxon>
        <taxon>Cypriniformes</taxon>
        <taxon>Cyprinidae</taxon>
        <taxon>Labeoninae</taxon>
        <taxon>Labeonini</taxon>
        <taxon>Cirrhinus</taxon>
    </lineage>
</organism>
<accession>A0AA88TE80</accession>
<keyword evidence="2" id="KW-1185">Reference proteome</keyword>
<reference evidence="1" key="1">
    <citation type="submission" date="2023-08" db="EMBL/GenBank/DDBJ databases">
        <title>Chromosome-level Genome Assembly of mud carp (Cirrhinus molitorella).</title>
        <authorList>
            <person name="Liu H."/>
        </authorList>
    </citation>
    <scope>NUCLEOTIDE SEQUENCE</scope>
    <source>
        <strain evidence="1">Prfri</strain>
        <tissue evidence="1">Muscle</tissue>
    </source>
</reference>